<keyword evidence="1" id="KW-0812">Transmembrane</keyword>
<keyword evidence="3" id="KW-1185">Reference proteome</keyword>
<evidence type="ECO:0000256" key="1">
    <source>
        <dbReference type="SAM" id="Phobius"/>
    </source>
</evidence>
<accession>A0A9N9HJ44</accession>
<protein>
    <submittedName>
        <fullName evidence="2">10430_t:CDS:1</fullName>
    </submittedName>
</protein>
<keyword evidence="1" id="KW-1133">Transmembrane helix</keyword>
<keyword evidence="1" id="KW-0472">Membrane</keyword>
<evidence type="ECO:0000313" key="3">
    <source>
        <dbReference type="Proteomes" id="UP000789342"/>
    </source>
</evidence>
<proteinExistence type="predicted"/>
<sequence length="193" mass="22508">MENTERTPLITDVDDFDNENNRKCLYLGIFSVVLSIILLLSFASSSHKEYPNDITRIPYAYHLRFENIWTYNYIVEGLLTDVNRNSKEHEFNDVHTDDTFSNNDSANNKNDKSELIRLAYIKVPYWSLGNFDVLEYRYNQNGTVNIATTVHTHLGYFIRNVDITFTAADQAAIINPNSLEACDYRITWTWIMN</sequence>
<feature type="non-terminal residue" evidence="2">
    <location>
        <position position="193"/>
    </location>
</feature>
<evidence type="ECO:0000313" key="2">
    <source>
        <dbReference type="EMBL" id="CAG8692932.1"/>
    </source>
</evidence>
<reference evidence="2" key="1">
    <citation type="submission" date="2021-06" db="EMBL/GenBank/DDBJ databases">
        <authorList>
            <person name="Kallberg Y."/>
            <person name="Tangrot J."/>
            <person name="Rosling A."/>
        </authorList>
    </citation>
    <scope>NUCLEOTIDE SEQUENCE</scope>
    <source>
        <strain evidence="2">CL551</strain>
    </source>
</reference>
<name>A0A9N9HJ44_9GLOM</name>
<dbReference type="Proteomes" id="UP000789342">
    <property type="component" value="Unassembled WGS sequence"/>
</dbReference>
<comment type="caution">
    <text evidence="2">The sequence shown here is derived from an EMBL/GenBank/DDBJ whole genome shotgun (WGS) entry which is preliminary data.</text>
</comment>
<feature type="transmembrane region" description="Helical" evidence="1">
    <location>
        <begin position="25"/>
        <end position="43"/>
    </location>
</feature>
<gene>
    <name evidence="2" type="ORF">AMORRO_LOCUS11721</name>
</gene>
<dbReference type="EMBL" id="CAJVPV010015582">
    <property type="protein sequence ID" value="CAG8692932.1"/>
    <property type="molecule type" value="Genomic_DNA"/>
</dbReference>
<organism evidence="2 3">
    <name type="scientific">Acaulospora morrowiae</name>
    <dbReference type="NCBI Taxonomy" id="94023"/>
    <lineage>
        <taxon>Eukaryota</taxon>
        <taxon>Fungi</taxon>
        <taxon>Fungi incertae sedis</taxon>
        <taxon>Mucoromycota</taxon>
        <taxon>Glomeromycotina</taxon>
        <taxon>Glomeromycetes</taxon>
        <taxon>Diversisporales</taxon>
        <taxon>Acaulosporaceae</taxon>
        <taxon>Acaulospora</taxon>
    </lineage>
</organism>
<dbReference type="AlphaFoldDB" id="A0A9N9HJ44"/>